<protein>
    <submittedName>
        <fullName evidence="2">Uncharacterized protein</fullName>
    </submittedName>
</protein>
<keyword evidence="1" id="KW-0812">Transmembrane</keyword>
<evidence type="ECO:0000313" key="3">
    <source>
        <dbReference type="Proteomes" id="UP000195766"/>
    </source>
</evidence>
<reference evidence="2 3" key="1">
    <citation type="submission" date="2017-02" db="EMBL/GenBank/DDBJ databases">
        <authorList>
            <person name="Peterson S.W."/>
        </authorList>
    </citation>
    <scope>NUCLEOTIDE SEQUENCE [LARGE SCALE GENOMIC DNA]</scope>
    <source>
        <strain evidence="2 3">3F5N</strain>
    </source>
</reference>
<organism evidence="2 3">
    <name type="scientific">Brevundimonas diminuta 3F5N</name>
    <dbReference type="NCBI Taxonomy" id="1255603"/>
    <lineage>
        <taxon>Bacteria</taxon>
        <taxon>Pseudomonadati</taxon>
        <taxon>Pseudomonadota</taxon>
        <taxon>Alphaproteobacteria</taxon>
        <taxon>Caulobacterales</taxon>
        <taxon>Caulobacteraceae</taxon>
        <taxon>Brevundimonas</taxon>
    </lineage>
</organism>
<proteinExistence type="predicted"/>
<dbReference type="Proteomes" id="UP000195766">
    <property type="component" value="Unassembled WGS sequence"/>
</dbReference>
<evidence type="ECO:0000256" key="1">
    <source>
        <dbReference type="SAM" id="Phobius"/>
    </source>
</evidence>
<accession>A0A1R4FPN5</accession>
<gene>
    <name evidence="2" type="ORF">FM111_06110</name>
</gene>
<feature type="transmembrane region" description="Helical" evidence="1">
    <location>
        <begin position="51"/>
        <end position="79"/>
    </location>
</feature>
<evidence type="ECO:0000313" key="2">
    <source>
        <dbReference type="EMBL" id="SJM57777.1"/>
    </source>
</evidence>
<dbReference type="OrthoDB" id="7204660at2"/>
<dbReference type="EMBL" id="FUIE01000034">
    <property type="protein sequence ID" value="SJM57777.1"/>
    <property type="molecule type" value="Genomic_DNA"/>
</dbReference>
<keyword evidence="1" id="KW-0472">Membrane</keyword>
<keyword evidence="1" id="KW-1133">Transmembrane helix</keyword>
<dbReference type="AlphaFoldDB" id="A0A1R4FPN5"/>
<sequence length="103" mass="10887">MENPLFPNRIERSAALGAFKRAGSTDLDVLASVKASLIQTSKTAVRGGWGLIISGVLVCLTILGIPAGIAMALMGWWVIGRAQKNIRLVDDVLVEFTAAPQPA</sequence>
<dbReference type="RefSeq" id="WP_087140033.1">
    <property type="nucleotide sequence ID" value="NZ_FUIE01000034.1"/>
</dbReference>
<name>A0A1R4FPN5_BREDI</name>